<feature type="region of interest" description="Disordered" evidence="1">
    <location>
        <begin position="545"/>
        <end position="641"/>
    </location>
</feature>
<dbReference type="GO" id="GO:0000175">
    <property type="term" value="F:3'-5'-RNA exonuclease activity"/>
    <property type="evidence" value="ECO:0007669"/>
    <property type="project" value="TreeGrafter"/>
</dbReference>
<protein>
    <recommendedName>
        <fullName evidence="2">EF-hand domain-containing protein</fullName>
    </recommendedName>
</protein>
<dbReference type="PROSITE" id="PS50222">
    <property type="entry name" value="EF_HAND_2"/>
    <property type="match status" value="1"/>
</dbReference>
<dbReference type="InterPro" id="IPR005135">
    <property type="entry name" value="Endo/exonuclease/phosphatase"/>
</dbReference>
<gene>
    <name evidence="3" type="ORF">KFE25_004204</name>
</gene>
<organism evidence="3 4">
    <name type="scientific">Diacronema lutheri</name>
    <name type="common">Unicellular marine alga</name>
    <name type="synonym">Monochrysis lutheri</name>
    <dbReference type="NCBI Taxonomy" id="2081491"/>
    <lineage>
        <taxon>Eukaryota</taxon>
        <taxon>Haptista</taxon>
        <taxon>Haptophyta</taxon>
        <taxon>Pavlovophyceae</taxon>
        <taxon>Pavlovales</taxon>
        <taxon>Pavlovaceae</taxon>
        <taxon>Diacronema</taxon>
    </lineage>
</organism>
<evidence type="ECO:0000313" key="4">
    <source>
        <dbReference type="Proteomes" id="UP000751190"/>
    </source>
</evidence>
<dbReference type="Pfam" id="PF03372">
    <property type="entry name" value="Exo_endo_phos"/>
    <property type="match status" value="1"/>
</dbReference>
<dbReference type="SUPFAM" id="SSF56219">
    <property type="entry name" value="DNase I-like"/>
    <property type="match status" value="1"/>
</dbReference>
<comment type="caution">
    <text evidence="3">The sequence shown here is derived from an EMBL/GenBank/DDBJ whole genome shotgun (WGS) entry which is preliminary data.</text>
</comment>
<dbReference type="PANTHER" id="PTHR12121">
    <property type="entry name" value="CARBON CATABOLITE REPRESSOR PROTEIN 4"/>
    <property type="match status" value="1"/>
</dbReference>
<dbReference type="InterPro" id="IPR002048">
    <property type="entry name" value="EF_hand_dom"/>
</dbReference>
<dbReference type="Proteomes" id="UP000751190">
    <property type="component" value="Unassembled WGS sequence"/>
</dbReference>
<reference evidence="3" key="1">
    <citation type="submission" date="2021-05" db="EMBL/GenBank/DDBJ databases">
        <title>The genome of the haptophyte Pavlova lutheri (Diacronema luteri, Pavlovales) - a model for lipid biosynthesis in eukaryotic algae.</title>
        <authorList>
            <person name="Hulatt C.J."/>
            <person name="Posewitz M.C."/>
        </authorList>
    </citation>
    <scope>NUCLEOTIDE SEQUENCE</scope>
    <source>
        <strain evidence="3">NIVA-4/92</strain>
    </source>
</reference>
<dbReference type="InterPro" id="IPR050410">
    <property type="entry name" value="CCR4/nocturin_mRNA_transcr"/>
</dbReference>
<dbReference type="AlphaFoldDB" id="A0A8J6C6A7"/>
<accession>A0A8J6C6A7</accession>
<dbReference type="EMBL" id="JAGTXO010000046">
    <property type="protein sequence ID" value="KAG8458870.1"/>
    <property type="molecule type" value="Genomic_DNA"/>
</dbReference>
<evidence type="ECO:0000259" key="2">
    <source>
        <dbReference type="PROSITE" id="PS50222"/>
    </source>
</evidence>
<evidence type="ECO:0000256" key="1">
    <source>
        <dbReference type="SAM" id="MobiDB-lite"/>
    </source>
</evidence>
<dbReference type="InterPro" id="IPR036691">
    <property type="entry name" value="Endo/exonu/phosph_ase_sf"/>
</dbReference>
<dbReference type="GO" id="GO:0005509">
    <property type="term" value="F:calcium ion binding"/>
    <property type="evidence" value="ECO:0007669"/>
    <property type="project" value="InterPro"/>
</dbReference>
<dbReference type="OrthoDB" id="10253982at2759"/>
<keyword evidence="4" id="KW-1185">Reference proteome</keyword>
<sequence length="641" mass="68024">MGRADERRSPEASTAARVTAALLALAAPAAPAHQLAHSRGFTVSTLNVHCPAYRRLPSGALEQTEPHAAAARHARILALPMWRTSDFVALQEFWYASPECVDSFISALSPRFHLHGVQRGYGRRGRRRPDGLLTAVSRAWNVVGEVEVDFADVGDRCAQLLHVRRRVDGREVLLLNTHLLFPHNTASHRIQVREVHKALAAVHAYKRGARGARGQPLPLVLCGDLNSPPRGEVASLLRAHGFVSSYHECAARRQGAARSLAAVTHRAHTGALVSCDYILAHNPSAKRPRARRWADVVFAELWAHLRELGCRDAADAFELLCTRDELRVAERLERAAKAGVGVRAPRAPGEGGGGGGDTVGLGGGRSFSSEAWLHTLADLGLGEACAHAAALSCAEMLALHAHLDTNLDGRIDLAEWRSCIGAAMRDEDCRTPPLGGERGLDVSEDCMPLVDAADALYAECEHSDYDIVPLRSVLTPRCLMRGSWPGDSGPGGGNDGAWLSDHGVLTTRFGFVASAAHLEREHGAARGAWEGGGWGGEGDAGLYDADYDDDRGDDGTGAGAAGAEALGEGGRGVLRPAFRRAATSRDEQPAAPPHASSTGGAAAVRDTAPAPPTVGGTHAAESLWPQPDRRRRRQGPDGGGS</sequence>
<dbReference type="Gene3D" id="3.60.10.10">
    <property type="entry name" value="Endonuclease/exonuclease/phosphatase"/>
    <property type="match status" value="1"/>
</dbReference>
<dbReference type="OMA" id="MNCRESQ"/>
<evidence type="ECO:0000313" key="3">
    <source>
        <dbReference type="EMBL" id="KAG8458870.1"/>
    </source>
</evidence>
<name>A0A8J6C6A7_DIALT</name>
<proteinExistence type="predicted"/>
<dbReference type="PANTHER" id="PTHR12121:SF31">
    <property type="entry name" value="FAMILY PROTEIN, PUTATIVE, EXPRESSED-RELATED"/>
    <property type="match status" value="1"/>
</dbReference>
<feature type="domain" description="EF-hand" evidence="2">
    <location>
        <begin position="391"/>
        <end position="426"/>
    </location>
</feature>